<keyword evidence="3 4" id="KW-0175">Coiled coil</keyword>
<keyword evidence="7" id="KW-1185">Reference proteome</keyword>
<feature type="compositionally biased region" description="Low complexity" evidence="5">
    <location>
        <begin position="386"/>
        <end position="395"/>
    </location>
</feature>
<dbReference type="Proteomes" id="UP001186944">
    <property type="component" value="Unassembled WGS sequence"/>
</dbReference>
<evidence type="ECO:0000256" key="4">
    <source>
        <dbReference type="SAM" id="Coils"/>
    </source>
</evidence>
<sequence length="492" mass="56625">MDSEEESDYITLAYDDNQSPAKGIIRPIAFKPVVVSNQNYVNTRHFPERKQSAQDDGYGSQDYPITNHNAANMSHGSVQMDSDRSTSFSGESAKQYSPERPESMNSSSVSHVSSVRVGMEGYIQTPSPSDSGVGELEAMLREKDAEINTLREVMDKNERAIFQVYEDKKKSWNKELKELHDEYEQKLRLQQRKSYKTEQTMSLQVYKLHQEKKSLNEELEKLKTQYETIKCTCDSYETDNERLRSQLANSSVSDDHEADVMSDLQQQVDLLNQSLSEKTQETLDLQKQLDEQKVHMESQDKEISEKFREILAKTEEVKSLRANLRRYSNENEMDVSVSDSSLNQSDTEIQMDQSKLSSPVSDLVKTHTRMISQSCTNTPSGRRSRSSSANSKTSSPLRAVDIKDGSMENVEVEIRKLRAQLEEVQDNFEKEKEQWLDEKNKVIRYQKQLQLNYVQMYNKNKMLEAEVEQLTLELESRDLKLMALNGGEESVC</sequence>
<name>A0AA89C1J0_PINIB</name>
<feature type="coiled-coil region" evidence="4">
    <location>
        <begin position="133"/>
        <end position="281"/>
    </location>
</feature>
<proteinExistence type="predicted"/>
<dbReference type="PANTHER" id="PTHR19354:SF2">
    <property type="entry name" value="LEUCINE-RICH REPEAT-CONTAINING PROTEIN DDB_G0290503"/>
    <property type="match status" value="1"/>
</dbReference>
<dbReference type="AlphaFoldDB" id="A0AA89C1J0"/>
<evidence type="ECO:0000313" key="7">
    <source>
        <dbReference type="Proteomes" id="UP001186944"/>
    </source>
</evidence>
<comment type="subcellular location">
    <subcellularLocation>
        <location evidence="1">Cytoplasm</location>
    </subcellularLocation>
</comment>
<evidence type="ECO:0000256" key="3">
    <source>
        <dbReference type="ARBA" id="ARBA00023054"/>
    </source>
</evidence>
<dbReference type="GO" id="GO:0005737">
    <property type="term" value="C:cytoplasm"/>
    <property type="evidence" value="ECO:0007669"/>
    <property type="project" value="UniProtKB-SubCell"/>
</dbReference>
<evidence type="ECO:0000313" key="6">
    <source>
        <dbReference type="EMBL" id="KAK3095538.1"/>
    </source>
</evidence>
<evidence type="ECO:0000256" key="2">
    <source>
        <dbReference type="ARBA" id="ARBA00022490"/>
    </source>
</evidence>
<evidence type="ECO:0000256" key="1">
    <source>
        <dbReference type="ARBA" id="ARBA00004496"/>
    </source>
</evidence>
<comment type="caution">
    <text evidence="6">The sequence shown here is derived from an EMBL/GenBank/DDBJ whole genome shotgun (WGS) entry which is preliminary data.</text>
</comment>
<dbReference type="Pfam" id="PF06818">
    <property type="entry name" value="Fez1"/>
    <property type="match status" value="1"/>
</dbReference>
<reference evidence="6" key="1">
    <citation type="submission" date="2019-08" db="EMBL/GenBank/DDBJ databases">
        <title>The improved chromosome-level genome for the pearl oyster Pinctada fucata martensii using PacBio sequencing and Hi-C.</title>
        <authorList>
            <person name="Zheng Z."/>
        </authorList>
    </citation>
    <scope>NUCLEOTIDE SEQUENCE</scope>
    <source>
        <strain evidence="6">ZZ-2019</strain>
        <tissue evidence="6">Adductor muscle</tissue>
    </source>
</reference>
<feature type="compositionally biased region" description="Polar residues" evidence="5">
    <location>
        <begin position="66"/>
        <end position="95"/>
    </location>
</feature>
<gene>
    <name evidence="6" type="ORF">FSP39_015871</name>
</gene>
<keyword evidence="2" id="KW-0963">Cytoplasm</keyword>
<accession>A0AA89C1J0</accession>
<dbReference type="InterPro" id="IPR045329">
    <property type="entry name" value="LZTS"/>
</dbReference>
<organism evidence="6 7">
    <name type="scientific">Pinctada imbricata</name>
    <name type="common">Atlantic pearl-oyster</name>
    <name type="synonym">Pinctada martensii</name>
    <dbReference type="NCBI Taxonomy" id="66713"/>
    <lineage>
        <taxon>Eukaryota</taxon>
        <taxon>Metazoa</taxon>
        <taxon>Spiralia</taxon>
        <taxon>Lophotrochozoa</taxon>
        <taxon>Mollusca</taxon>
        <taxon>Bivalvia</taxon>
        <taxon>Autobranchia</taxon>
        <taxon>Pteriomorphia</taxon>
        <taxon>Pterioida</taxon>
        <taxon>Pterioidea</taxon>
        <taxon>Pteriidae</taxon>
        <taxon>Pinctada</taxon>
    </lineage>
</organism>
<feature type="region of interest" description="Disordered" evidence="5">
    <location>
        <begin position="41"/>
        <end position="60"/>
    </location>
</feature>
<feature type="region of interest" description="Disordered" evidence="5">
    <location>
        <begin position="371"/>
        <end position="400"/>
    </location>
</feature>
<dbReference type="EMBL" id="VSWD01000008">
    <property type="protein sequence ID" value="KAK3095538.1"/>
    <property type="molecule type" value="Genomic_DNA"/>
</dbReference>
<protein>
    <submittedName>
        <fullName evidence="6">Uncharacterized protein</fullName>
    </submittedName>
</protein>
<evidence type="ECO:0000256" key="5">
    <source>
        <dbReference type="SAM" id="MobiDB-lite"/>
    </source>
</evidence>
<feature type="region of interest" description="Disordered" evidence="5">
    <location>
        <begin position="66"/>
        <end position="110"/>
    </location>
</feature>
<dbReference type="PANTHER" id="PTHR19354">
    <property type="entry name" value="ZIPPER PUTATIVE TUMOR SUPPRESSOR 2 HOMOLOG-LIKE PROTEIN-RELATED"/>
    <property type="match status" value="1"/>
</dbReference>
<feature type="coiled-coil region" evidence="4">
    <location>
        <begin position="407"/>
        <end position="480"/>
    </location>
</feature>